<comment type="similarity">
    <text evidence="1">Belongs to the bacterial solute-binding protein 5 family.</text>
</comment>
<feature type="domain" description="Solute-binding protein family 5" evidence="4">
    <location>
        <begin position="125"/>
        <end position="495"/>
    </location>
</feature>
<evidence type="ECO:0000256" key="1">
    <source>
        <dbReference type="ARBA" id="ARBA00005695"/>
    </source>
</evidence>
<dbReference type="Gene3D" id="3.10.105.10">
    <property type="entry name" value="Dipeptide-binding Protein, Domain 3"/>
    <property type="match status" value="1"/>
</dbReference>
<dbReference type="Pfam" id="PF00496">
    <property type="entry name" value="SBP_bac_5"/>
    <property type="match status" value="1"/>
</dbReference>
<dbReference type="GO" id="GO:1904680">
    <property type="term" value="F:peptide transmembrane transporter activity"/>
    <property type="evidence" value="ECO:0007669"/>
    <property type="project" value="TreeGrafter"/>
</dbReference>
<sequence length="598" mass="65947">MDDDVSRAAFRPGATARIDRRDLLVRAGAIGLAAAAGATSIRGRAAAQATPGASPDASPTATGRLDIVRHPTERDEGAPTDGGELRLFLRSEGSADFQPVAYRQDFSVAASYLDPLLRVDPVTMTPEPWLAESWSWSDDRTQITYRLRPDVTWHDGTPLNAVDVRFSLFVGRDDLDSQIRNFYLLMREADALDDLTLRVTLSAPDVNWLLNASTQPVFYRGQYAEYWQSKPEGERTLTGFDWEDSPPIGTGPWVVDAVDDDGRRISLARNADYWAGPPHFENLTLTAEPDREARLDAWRADEVDLLWPVSPADLPDIAEEPGTLHVAEAASVMFAAFNFANEVRDVPDLFADVRVRQALSLAVDRRRIADEVFAGFLRTDAAGTVAQPWAYDPDVTTTERDLDAARGLLAEAGWEDRDGDGTAENAAGAPLALTVIHLEDARPELVATLALVAEDLAEVGADVEIVPLDPSRFAERTQRSFNFDLVAFAYDLFPGFTDFDLYGSAFDPRINVQGWNPGGYANAEVDAAIADHFAADAEDLDAQRDALSRLQEETNEDLYGLWLGFPQTLVVTRPEVRGFVPNVLWPTLDTRLLWRVDD</sequence>
<dbReference type="InterPro" id="IPR006311">
    <property type="entry name" value="TAT_signal"/>
</dbReference>
<dbReference type="SUPFAM" id="SSF53850">
    <property type="entry name" value="Periplasmic binding protein-like II"/>
    <property type="match status" value="1"/>
</dbReference>
<dbReference type="GO" id="GO:0043190">
    <property type="term" value="C:ATP-binding cassette (ABC) transporter complex"/>
    <property type="evidence" value="ECO:0007669"/>
    <property type="project" value="InterPro"/>
</dbReference>
<organism evidence="5">
    <name type="scientific">uncultured Thermomicrobiales bacterium</name>
    <dbReference type="NCBI Taxonomy" id="1645740"/>
    <lineage>
        <taxon>Bacteria</taxon>
        <taxon>Pseudomonadati</taxon>
        <taxon>Thermomicrobiota</taxon>
        <taxon>Thermomicrobia</taxon>
        <taxon>Thermomicrobiales</taxon>
        <taxon>environmental samples</taxon>
    </lineage>
</organism>
<protein>
    <submittedName>
        <fullName evidence="5">Oligopeptide ABC transporter, periplasmic oligopeptide-binding protein OppA</fullName>
    </submittedName>
</protein>
<gene>
    <name evidence="5" type="ORF">AVDCRST_MAG49-3168</name>
</gene>
<name>A0A6J4V3R8_9BACT</name>
<dbReference type="InterPro" id="IPR000914">
    <property type="entry name" value="SBP_5_dom"/>
</dbReference>
<reference evidence="5" key="1">
    <citation type="submission" date="2020-02" db="EMBL/GenBank/DDBJ databases">
        <authorList>
            <person name="Meier V. D."/>
        </authorList>
    </citation>
    <scope>NUCLEOTIDE SEQUENCE</scope>
    <source>
        <strain evidence="5">AVDCRST_MAG49</strain>
    </source>
</reference>
<dbReference type="GO" id="GO:0015833">
    <property type="term" value="P:peptide transport"/>
    <property type="evidence" value="ECO:0007669"/>
    <property type="project" value="TreeGrafter"/>
</dbReference>
<dbReference type="CDD" id="cd08513">
    <property type="entry name" value="PBP2_thermophilic_Hb8_like"/>
    <property type="match status" value="1"/>
</dbReference>
<evidence type="ECO:0000259" key="4">
    <source>
        <dbReference type="Pfam" id="PF00496"/>
    </source>
</evidence>
<evidence type="ECO:0000256" key="2">
    <source>
        <dbReference type="ARBA" id="ARBA00022448"/>
    </source>
</evidence>
<keyword evidence="3" id="KW-0732">Signal</keyword>
<dbReference type="InterPro" id="IPR030678">
    <property type="entry name" value="Peptide/Ni-bd"/>
</dbReference>
<dbReference type="Gene3D" id="3.40.190.10">
    <property type="entry name" value="Periplasmic binding protein-like II"/>
    <property type="match status" value="1"/>
</dbReference>
<evidence type="ECO:0000313" key="5">
    <source>
        <dbReference type="EMBL" id="CAA9567694.1"/>
    </source>
</evidence>
<dbReference type="InterPro" id="IPR039424">
    <property type="entry name" value="SBP_5"/>
</dbReference>
<dbReference type="PIRSF" id="PIRSF002741">
    <property type="entry name" value="MppA"/>
    <property type="match status" value="1"/>
</dbReference>
<dbReference type="AlphaFoldDB" id="A0A6J4V3R8"/>
<dbReference type="PANTHER" id="PTHR30290:SF9">
    <property type="entry name" value="OLIGOPEPTIDE-BINDING PROTEIN APPA"/>
    <property type="match status" value="1"/>
</dbReference>
<dbReference type="PROSITE" id="PS51318">
    <property type="entry name" value="TAT"/>
    <property type="match status" value="1"/>
</dbReference>
<dbReference type="PANTHER" id="PTHR30290">
    <property type="entry name" value="PERIPLASMIC BINDING COMPONENT OF ABC TRANSPORTER"/>
    <property type="match status" value="1"/>
</dbReference>
<dbReference type="EMBL" id="CADCWG010000216">
    <property type="protein sequence ID" value="CAA9567694.1"/>
    <property type="molecule type" value="Genomic_DNA"/>
</dbReference>
<evidence type="ECO:0000256" key="3">
    <source>
        <dbReference type="ARBA" id="ARBA00022729"/>
    </source>
</evidence>
<dbReference type="GO" id="GO:0030288">
    <property type="term" value="C:outer membrane-bounded periplasmic space"/>
    <property type="evidence" value="ECO:0007669"/>
    <property type="project" value="UniProtKB-ARBA"/>
</dbReference>
<accession>A0A6J4V3R8</accession>
<keyword evidence="2" id="KW-0813">Transport</keyword>
<proteinExistence type="inferred from homology"/>